<organism evidence="2 3">
    <name type="scientific">Rhizobium daejeonense</name>
    <dbReference type="NCBI Taxonomy" id="240521"/>
    <lineage>
        <taxon>Bacteria</taxon>
        <taxon>Pseudomonadati</taxon>
        <taxon>Pseudomonadota</taxon>
        <taxon>Alphaproteobacteria</taxon>
        <taxon>Hyphomicrobiales</taxon>
        <taxon>Rhizobiaceae</taxon>
        <taxon>Rhizobium/Agrobacterium group</taxon>
        <taxon>Rhizobium</taxon>
    </lineage>
</organism>
<keyword evidence="1" id="KW-1133">Transmembrane helix</keyword>
<name>A0A6M1RZ32_9HYPH</name>
<dbReference type="EMBL" id="JAAKZH010000003">
    <property type="protein sequence ID" value="NGO64125.1"/>
    <property type="molecule type" value="Genomic_DNA"/>
</dbReference>
<proteinExistence type="predicted"/>
<evidence type="ECO:0008006" key="4">
    <source>
        <dbReference type="Google" id="ProtNLM"/>
    </source>
</evidence>
<protein>
    <recommendedName>
        <fullName evidence="4">Transmembrane anchored protein</fullName>
    </recommendedName>
</protein>
<evidence type="ECO:0000256" key="1">
    <source>
        <dbReference type="SAM" id="Phobius"/>
    </source>
</evidence>
<evidence type="ECO:0000313" key="3">
    <source>
        <dbReference type="Proteomes" id="UP000477849"/>
    </source>
</evidence>
<dbReference type="Proteomes" id="UP000477849">
    <property type="component" value="Unassembled WGS sequence"/>
</dbReference>
<gene>
    <name evidence="2" type="ORF">G6N76_10600</name>
</gene>
<keyword evidence="1" id="KW-0472">Membrane</keyword>
<keyword evidence="3" id="KW-1185">Reference proteome</keyword>
<sequence>MANTADETQHHSPLISNRFLLILTSAIAALAVLSVAIHVLGRSFGQELALGGHTESTDSYTIAIGQDQLQLEANTIRFEDQRHDGKSERIDLHLLWPEMNGYSKDLRRRFDDISSTGSLIFLQLSQSTMSRDMSGRIEPIYSLLFDGPSQKGPAGLTLHKFRRGTGYDNETLLTANLPDGADYAVRCILPTDPSFATSGDCQRDIHVGKDLTVLYRFSSLMLKDWRAIDTAIRGHIEARIKNPSLAPSHKMRRDPATNDSL</sequence>
<reference evidence="2 3" key="1">
    <citation type="submission" date="2020-02" db="EMBL/GenBank/DDBJ databases">
        <title>Genome sequence of the type strain CCBAU10050 of Rhizobium daejeonense.</title>
        <authorList>
            <person name="Gao J."/>
            <person name="Sun J."/>
        </authorList>
    </citation>
    <scope>NUCLEOTIDE SEQUENCE [LARGE SCALE GENOMIC DNA]</scope>
    <source>
        <strain evidence="2 3">CCBAU10050</strain>
    </source>
</reference>
<comment type="caution">
    <text evidence="2">The sequence shown here is derived from an EMBL/GenBank/DDBJ whole genome shotgun (WGS) entry which is preliminary data.</text>
</comment>
<evidence type="ECO:0000313" key="2">
    <source>
        <dbReference type="EMBL" id="NGO64125.1"/>
    </source>
</evidence>
<dbReference type="AlphaFoldDB" id="A0A6M1RZ32"/>
<dbReference type="RefSeq" id="WP_163905391.1">
    <property type="nucleotide sequence ID" value="NZ_CP048427.1"/>
</dbReference>
<keyword evidence="1" id="KW-0812">Transmembrane</keyword>
<feature type="transmembrane region" description="Helical" evidence="1">
    <location>
        <begin position="20"/>
        <end position="40"/>
    </location>
</feature>
<accession>A0A6M1RZ32</accession>